<dbReference type="PROSITE" id="PS00640">
    <property type="entry name" value="THIOL_PROTEASE_ASN"/>
    <property type="match status" value="1"/>
</dbReference>
<feature type="signal peptide" evidence="5">
    <location>
        <begin position="1"/>
        <end position="18"/>
    </location>
</feature>
<evidence type="ECO:0000256" key="2">
    <source>
        <dbReference type="ARBA" id="ARBA00023145"/>
    </source>
</evidence>
<dbReference type="EMBL" id="CDMZ01001558">
    <property type="protein sequence ID" value="CEM34390.1"/>
    <property type="molecule type" value="Genomic_DNA"/>
</dbReference>
<dbReference type="GO" id="GO:0008234">
    <property type="term" value="F:cysteine-type peptidase activity"/>
    <property type="evidence" value="ECO:0007669"/>
    <property type="project" value="InterPro"/>
</dbReference>
<dbReference type="VEuPathDB" id="CryptoDB:Cvel_5218"/>
<keyword evidence="2" id="KW-0865">Zymogen</keyword>
<dbReference type="InterPro" id="IPR025660">
    <property type="entry name" value="Pept_his_AS"/>
</dbReference>
<evidence type="ECO:0000259" key="6">
    <source>
        <dbReference type="SMART" id="SM00645"/>
    </source>
</evidence>
<evidence type="ECO:0000313" key="8">
    <source>
        <dbReference type="EMBL" id="CEM34390.1"/>
    </source>
</evidence>
<evidence type="ECO:0000259" key="7">
    <source>
        <dbReference type="SMART" id="SM00848"/>
    </source>
</evidence>
<gene>
    <name evidence="8" type="ORF">Cvel_5218</name>
</gene>
<dbReference type="SMART" id="SM00645">
    <property type="entry name" value="Pept_C1"/>
    <property type="match status" value="1"/>
</dbReference>
<accession>A0A0G4GUB3</accession>
<feature type="domain" description="Cathepsin propeptide inhibitor" evidence="7">
    <location>
        <begin position="24"/>
        <end position="81"/>
    </location>
</feature>
<feature type="compositionally biased region" description="Acidic residues" evidence="4">
    <location>
        <begin position="367"/>
        <end position="383"/>
    </location>
</feature>
<dbReference type="InterPro" id="IPR038765">
    <property type="entry name" value="Papain-like_cys_pep_sf"/>
</dbReference>
<dbReference type="InterPro" id="IPR039417">
    <property type="entry name" value="Peptidase_C1A_papain-like"/>
</dbReference>
<name>A0A0G4GUB3_9ALVE</name>
<evidence type="ECO:0000256" key="4">
    <source>
        <dbReference type="SAM" id="MobiDB-lite"/>
    </source>
</evidence>
<dbReference type="PROSITE" id="PS00639">
    <property type="entry name" value="THIOL_PROTEASE_HIS"/>
    <property type="match status" value="1"/>
</dbReference>
<dbReference type="Pfam" id="PF08246">
    <property type="entry name" value="Inhibitor_I29"/>
    <property type="match status" value="1"/>
</dbReference>
<reference evidence="8" key="1">
    <citation type="submission" date="2014-11" db="EMBL/GenBank/DDBJ databases">
        <authorList>
            <person name="Otto D Thomas"/>
            <person name="Naeem Raeece"/>
        </authorList>
    </citation>
    <scope>NUCLEOTIDE SEQUENCE</scope>
</reference>
<dbReference type="SMART" id="SM00848">
    <property type="entry name" value="Inhibitor_I29"/>
    <property type="match status" value="1"/>
</dbReference>
<organism evidence="8">
    <name type="scientific">Chromera velia CCMP2878</name>
    <dbReference type="NCBI Taxonomy" id="1169474"/>
    <lineage>
        <taxon>Eukaryota</taxon>
        <taxon>Sar</taxon>
        <taxon>Alveolata</taxon>
        <taxon>Colpodellida</taxon>
        <taxon>Chromeraceae</taxon>
        <taxon>Chromera</taxon>
    </lineage>
</organism>
<dbReference type="CDD" id="cd02248">
    <property type="entry name" value="Peptidase_C1A"/>
    <property type="match status" value="1"/>
</dbReference>
<keyword evidence="5" id="KW-0732">Signal</keyword>
<feature type="compositionally biased region" description="Basic and acidic residues" evidence="4">
    <location>
        <begin position="401"/>
        <end position="413"/>
    </location>
</feature>
<dbReference type="InterPro" id="IPR000169">
    <property type="entry name" value="Pept_cys_AS"/>
</dbReference>
<dbReference type="PRINTS" id="PR00705">
    <property type="entry name" value="PAPAIN"/>
</dbReference>
<dbReference type="SUPFAM" id="SSF54001">
    <property type="entry name" value="Cysteine proteinases"/>
    <property type="match status" value="1"/>
</dbReference>
<dbReference type="PANTHER" id="PTHR12411">
    <property type="entry name" value="CYSTEINE PROTEASE FAMILY C1-RELATED"/>
    <property type="match status" value="1"/>
</dbReference>
<dbReference type="InterPro" id="IPR025661">
    <property type="entry name" value="Pept_asp_AS"/>
</dbReference>
<protein>
    <recommendedName>
        <fullName evidence="9">Peptidase C1A papain C-terminal domain-containing protein</fullName>
    </recommendedName>
</protein>
<feature type="region of interest" description="Disordered" evidence="4">
    <location>
        <begin position="365"/>
        <end position="437"/>
    </location>
</feature>
<dbReference type="InterPro" id="IPR000668">
    <property type="entry name" value="Peptidase_C1A_C"/>
</dbReference>
<feature type="domain" description="Peptidase C1A papain C-terminal" evidence="6">
    <location>
        <begin position="126"/>
        <end position="367"/>
    </location>
</feature>
<dbReference type="Gene3D" id="3.90.70.10">
    <property type="entry name" value="Cysteine proteinases"/>
    <property type="match status" value="1"/>
</dbReference>
<dbReference type="PROSITE" id="PS00139">
    <property type="entry name" value="THIOL_PROTEASE_CYS"/>
    <property type="match status" value="1"/>
</dbReference>
<dbReference type="PhylomeDB" id="A0A0G4GUB3"/>
<dbReference type="AlphaFoldDB" id="A0A0G4GUB3"/>
<dbReference type="InterPro" id="IPR013201">
    <property type="entry name" value="Prot_inhib_I29"/>
</dbReference>
<evidence type="ECO:0000256" key="1">
    <source>
        <dbReference type="ARBA" id="ARBA00008455"/>
    </source>
</evidence>
<comment type="similarity">
    <text evidence="1">Belongs to the peptidase C1 family.</text>
</comment>
<dbReference type="InterPro" id="IPR013128">
    <property type="entry name" value="Peptidase_C1A"/>
</dbReference>
<proteinExistence type="inferred from homology"/>
<evidence type="ECO:0000256" key="3">
    <source>
        <dbReference type="ARBA" id="ARBA00023157"/>
    </source>
</evidence>
<dbReference type="GO" id="GO:0006508">
    <property type="term" value="P:proteolysis"/>
    <property type="evidence" value="ECO:0007669"/>
    <property type="project" value="InterPro"/>
</dbReference>
<sequence length="502" mass="56123">MFKRFVLQGVALAAVVTAQEDMTFDEFVMRYQKGYASPEERAQRKAVFEENAAWVKAHNADPSSTWVASLNRFSDITPEEWGQGYMGVNTTMLGAFASMKHKTDMFINFKEGKDEDAPEKIDLSALPARVDWRDSHIVAPVKEQGLCGSCWAFASISTIESYWAKATGSLTELSEQQILDCSEYPPMAKQYGIAGCQGGLPEMAYETALKMGALTSEWTYPYLSYRGQNRECLYNMTEGLDFTGQTGNPFFPSALISGYKAIQPNSYDEVMFHLAHHGPLTLGVDASRWKFYRGGVFNNCPSGDEPINLNHAVNLVGYGTDEQLGPYWLIRNSWGATWGEQGYMRIKRTTPEDFDFCGTMTVQVPDIPDEDEEENDEDFEPDAEPSPSPEPEQPGEDAQEEEKPKKIKVDMMKKKNLRRSPYGGDADEEPTQQPGLPDMEGFEKYFKNVTFSVCGPCGMLFQPSFVTVGVPEQLPVQGNPAAHGLVMDLKIPELSSWKVVKE</sequence>
<evidence type="ECO:0008006" key="9">
    <source>
        <dbReference type="Google" id="ProtNLM"/>
    </source>
</evidence>
<evidence type="ECO:0000256" key="5">
    <source>
        <dbReference type="SAM" id="SignalP"/>
    </source>
</evidence>
<keyword evidence="3" id="KW-1015">Disulfide bond</keyword>
<feature type="chain" id="PRO_5018670821" description="Peptidase C1A papain C-terminal domain-containing protein" evidence="5">
    <location>
        <begin position="19"/>
        <end position="502"/>
    </location>
</feature>
<dbReference type="Pfam" id="PF00112">
    <property type="entry name" value="Peptidase_C1"/>
    <property type="match status" value="1"/>
</dbReference>